<evidence type="ECO:0000256" key="1">
    <source>
        <dbReference type="ARBA" id="ARBA00010617"/>
    </source>
</evidence>
<dbReference type="GO" id="GO:0005506">
    <property type="term" value="F:iron ion binding"/>
    <property type="evidence" value="ECO:0007669"/>
    <property type="project" value="InterPro"/>
</dbReference>
<comment type="caution">
    <text evidence="5">The sequence shown here is derived from an EMBL/GenBank/DDBJ whole genome shotgun (WGS) entry which is preliminary data.</text>
</comment>
<evidence type="ECO:0000313" key="6">
    <source>
        <dbReference type="Proteomes" id="UP000030816"/>
    </source>
</evidence>
<dbReference type="EMBL" id="AZHE01000002">
    <property type="protein sequence ID" value="KHO00406.1"/>
    <property type="molecule type" value="Genomic_DNA"/>
</dbReference>
<protein>
    <submittedName>
        <fullName evidence="5">Cytochrome P450 phenylacetate 2-hydroxylase</fullName>
    </submittedName>
</protein>
<dbReference type="PRINTS" id="PR00463">
    <property type="entry name" value="EP450I"/>
</dbReference>
<keyword evidence="4" id="KW-0408">Iron</keyword>
<dbReference type="RefSeq" id="XP_040681471.1">
    <property type="nucleotide sequence ID" value="XM_040819983.1"/>
</dbReference>
<keyword evidence="6" id="KW-1185">Reference proteome</keyword>
<dbReference type="GO" id="GO:0016705">
    <property type="term" value="F:oxidoreductase activity, acting on paired donors, with incorporation or reduction of molecular oxygen"/>
    <property type="evidence" value="ECO:0007669"/>
    <property type="project" value="InterPro"/>
</dbReference>
<dbReference type="Proteomes" id="UP000030816">
    <property type="component" value="Unassembled WGS sequence"/>
</dbReference>
<dbReference type="InterPro" id="IPR036396">
    <property type="entry name" value="Cyt_P450_sf"/>
</dbReference>
<dbReference type="STRING" id="1081103.A0A0B2X531"/>
<gene>
    <name evidence="5" type="ORF">MAM_01184</name>
</gene>
<dbReference type="SUPFAM" id="SSF48264">
    <property type="entry name" value="Cytochrome P450"/>
    <property type="match status" value="2"/>
</dbReference>
<dbReference type="PANTHER" id="PTHR46300:SF9">
    <property type="entry name" value="P450, PUTATIVE-RELATED"/>
    <property type="match status" value="1"/>
</dbReference>
<dbReference type="InterPro" id="IPR050364">
    <property type="entry name" value="Cytochrome_P450_fung"/>
</dbReference>
<dbReference type="GO" id="GO:0004497">
    <property type="term" value="F:monooxygenase activity"/>
    <property type="evidence" value="ECO:0007669"/>
    <property type="project" value="UniProtKB-KW"/>
</dbReference>
<dbReference type="AlphaFoldDB" id="A0A0B2X531"/>
<dbReference type="CDD" id="cd11066">
    <property type="entry name" value="CYP_PhacA-like"/>
    <property type="match status" value="1"/>
</dbReference>
<dbReference type="GeneID" id="63735639"/>
<organism evidence="5 6">
    <name type="scientific">Metarhizium album (strain ARSEF 1941)</name>
    <dbReference type="NCBI Taxonomy" id="1081103"/>
    <lineage>
        <taxon>Eukaryota</taxon>
        <taxon>Fungi</taxon>
        <taxon>Dikarya</taxon>
        <taxon>Ascomycota</taxon>
        <taxon>Pezizomycotina</taxon>
        <taxon>Sordariomycetes</taxon>
        <taxon>Hypocreomycetidae</taxon>
        <taxon>Hypocreales</taxon>
        <taxon>Clavicipitaceae</taxon>
        <taxon>Metarhizium</taxon>
    </lineage>
</organism>
<dbReference type="PANTHER" id="PTHR46300">
    <property type="entry name" value="P450, PUTATIVE (EUROFUNG)-RELATED-RELATED"/>
    <property type="match status" value="1"/>
</dbReference>
<dbReference type="OrthoDB" id="1055148at2759"/>
<sequence>MSYPVVALGVVAALYLVVRYLNATDIPKIKGLPEIPGVPILGNLIELGTDHARVAQRWARKHGPVFQTRLGNRRVVFVNSYETVKHFWITHQSALISRPMFHTFHSVVSSSQGFTIGTSPWDESCKRRRKAAATALNRPATQSYMPILDLESTVSIKELLDDCRGGTRPVDPIAYIARFALNTSLTLNYGFRIDGTVDSQLLNEVTHVEREISNFRSTSNNWQDYVPLLRLWSARNSSADEYRRRRDKYLTDMLDHLKREIAKGTDKPCITGHILKDPEATLNLAEVKSICLTMVSAGLDTVPGNIIMGMAFLSTEQGQAVQAKALQAIQDVYPEGDSWEKCLVEEKVPYVTALVKEVLRYWTVIPICLPRTSIRDIPYQDTVIPAGTTFFMVSGVTVGWPCFPCLRLSLVSPAFFSLRHQCELMRRCFGWGGQNAYAADYDNERFKMPDKFIPERFLQDTEVGTPHYAYGAGSRMCVGSHLANRELYTAYIRLITAFEMLPSENVEDAPCMDCIECNATPTSLTLDPKPFKIGLRPRSEAKLRQWIAEAEERTAHLR</sequence>
<dbReference type="GO" id="GO:0020037">
    <property type="term" value="F:heme binding"/>
    <property type="evidence" value="ECO:0007669"/>
    <property type="project" value="InterPro"/>
</dbReference>
<reference evidence="5 6" key="1">
    <citation type="journal article" date="2014" name="Proc. Natl. Acad. Sci. U.S.A.">
        <title>Trajectory and genomic determinants of fungal-pathogen speciation and host adaptation.</title>
        <authorList>
            <person name="Hu X."/>
            <person name="Xiao G."/>
            <person name="Zheng P."/>
            <person name="Shang Y."/>
            <person name="Su Y."/>
            <person name="Zhang X."/>
            <person name="Liu X."/>
            <person name="Zhan S."/>
            <person name="St Leger R.J."/>
            <person name="Wang C."/>
        </authorList>
    </citation>
    <scope>NUCLEOTIDE SEQUENCE [LARGE SCALE GENOMIC DNA]</scope>
    <source>
        <strain evidence="5 6">ARSEF 1941</strain>
    </source>
</reference>
<dbReference type="Gene3D" id="1.10.630.10">
    <property type="entry name" value="Cytochrome P450"/>
    <property type="match status" value="1"/>
</dbReference>
<name>A0A0B2X531_METAS</name>
<dbReference type="InterPro" id="IPR002401">
    <property type="entry name" value="Cyt_P450_E_grp-I"/>
</dbReference>
<keyword evidence="3" id="KW-0560">Oxidoreductase</keyword>
<evidence type="ECO:0000313" key="5">
    <source>
        <dbReference type="EMBL" id="KHO00406.1"/>
    </source>
</evidence>
<evidence type="ECO:0000256" key="4">
    <source>
        <dbReference type="ARBA" id="ARBA00023004"/>
    </source>
</evidence>
<dbReference type="PRINTS" id="PR00385">
    <property type="entry name" value="P450"/>
</dbReference>
<accession>A0A0B2X531</accession>
<keyword evidence="2" id="KW-0479">Metal-binding</keyword>
<dbReference type="Pfam" id="PF00067">
    <property type="entry name" value="p450"/>
    <property type="match status" value="2"/>
</dbReference>
<evidence type="ECO:0000256" key="2">
    <source>
        <dbReference type="ARBA" id="ARBA00022723"/>
    </source>
</evidence>
<evidence type="ECO:0000256" key="3">
    <source>
        <dbReference type="ARBA" id="ARBA00023002"/>
    </source>
</evidence>
<dbReference type="HOGENOM" id="CLU_001570_2_4_1"/>
<proteinExistence type="inferred from homology"/>
<dbReference type="InterPro" id="IPR001128">
    <property type="entry name" value="Cyt_P450"/>
</dbReference>
<comment type="similarity">
    <text evidence="1">Belongs to the cytochrome P450 family.</text>
</comment>